<feature type="domain" description="N-acetyltransferase" evidence="1">
    <location>
        <begin position="9"/>
        <end position="177"/>
    </location>
</feature>
<evidence type="ECO:0000259" key="1">
    <source>
        <dbReference type="PROSITE" id="PS51186"/>
    </source>
</evidence>
<dbReference type="GO" id="GO:1990189">
    <property type="term" value="F:protein N-terminal-serine acetyltransferase activity"/>
    <property type="evidence" value="ECO:0007669"/>
    <property type="project" value="TreeGrafter"/>
</dbReference>
<evidence type="ECO:0000313" key="3">
    <source>
        <dbReference type="Proteomes" id="UP000236725"/>
    </source>
</evidence>
<dbReference type="CDD" id="cd04301">
    <property type="entry name" value="NAT_SF"/>
    <property type="match status" value="1"/>
</dbReference>
<dbReference type="InterPro" id="IPR051908">
    <property type="entry name" value="Ribosomal_N-acetyltransferase"/>
</dbReference>
<keyword evidence="3" id="KW-1185">Reference proteome</keyword>
<dbReference type="Gene3D" id="3.40.630.30">
    <property type="match status" value="1"/>
</dbReference>
<accession>A0A8G2BUC9</accession>
<dbReference type="GO" id="GO:0008999">
    <property type="term" value="F:protein-N-terminal-alanine acetyltransferase activity"/>
    <property type="evidence" value="ECO:0007669"/>
    <property type="project" value="TreeGrafter"/>
</dbReference>
<evidence type="ECO:0000313" key="2">
    <source>
        <dbReference type="EMBL" id="SEF53943.1"/>
    </source>
</evidence>
<sequence length="178" mass="20641">MKAKINENYSIREATLEDAKTIWQAIDLHRDYLKTWLPFVPKLHTVEDEAAFLHATLSVPYQDRNIVFMIEKGKEFCGLIGFVNTDNVNHRTEIGYWLLPEYQGQGIMTQSVKYLSRWAIRERNMHRVQICCAVGNHPSNAIPQRLGFKMEGTIRHGELLSSGEYADINIYSILEREI</sequence>
<dbReference type="InterPro" id="IPR000182">
    <property type="entry name" value="GNAT_dom"/>
</dbReference>
<dbReference type="PROSITE" id="PS51186">
    <property type="entry name" value="GNAT"/>
    <property type="match status" value="1"/>
</dbReference>
<name>A0A8G2BUC9_9BACT</name>
<dbReference type="AlphaFoldDB" id="A0A8G2BUC9"/>
<dbReference type="RefSeq" id="WP_103982433.1">
    <property type="nucleotide sequence ID" value="NZ_FNVS01000002.1"/>
</dbReference>
<keyword evidence="2" id="KW-0808">Transferase</keyword>
<organism evidence="2 3">
    <name type="scientific">Parabacteroides chinchillae</name>
    <dbReference type="NCBI Taxonomy" id="871327"/>
    <lineage>
        <taxon>Bacteria</taxon>
        <taxon>Pseudomonadati</taxon>
        <taxon>Bacteroidota</taxon>
        <taxon>Bacteroidia</taxon>
        <taxon>Bacteroidales</taxon>
        <taxon>Tannerellaceae</taxon>
        <taxon>Parabacteroides</taxon>
    </lineage>
</organism>
<dbReference type="PANTHER" id="PTHR43441">
    <property type="entry name" value="RIBOSOMAL-PROTEIN-SERINE ACETYLTRANSFERASE"/>
    <property type="match status" value="1"/>
</dbReference>
<dbReference type="Pfam" id="PF13302">
    <property type="entry name" value="Acetyltransf_3"/>
    <property type="match status" value="1"/>
</dbReference>
<dbReference type="SUPFAM" id="SSF55729">
    <property type="entry name" value="Acyl-CoA N-acyltransferases (Nat)"/>
    <property type="match status" value="1"/>
</dbReference>
<gene>
    <name evidence="2" type="ORF">SAMN05444001_102153</name>
</gene>
<reference evidence="2 3" key="1">
    <citation type="submission" date="2016-10" db="EMBL/GenBank/DDBJ databases">
        <authorList>
            <person name="Varghese N."/>
            <person name="Submissions S."/>
        </authorList>
    </citation>
    <scope>NUCLEOTIDE SEQUENCE [LARGE SCALE GENOMIC DNA]</scope>
    <source>
        <strain evidence="2 3">DSM 29073</strain>
    </source>
</reference>
<protein>
    <submittedName>
        <fullName evidence="2">Ribosomal-protein-serine acetyltransferase</fullName>
    </submittedName>
</protein>
<dbReference type="InterPro" id="IPR016181">
    <property type="entry name" value="Acyl_CoA_acyltransferase"/>
</dbReference>
<dbReference type="Proteomes" id="UP000236725">
    <property type="component" value="Unassembled WGS sequence"/>
</dbReference>
<comment type="caution">
    <text evidence="2">The sequence shown here is derived from an EMBL/GenBank/DDBJ whole genome shotgun (WGS) entry which is preliminary data.</text>
</comment>
<dbReference type="EMBL" id="FNVS01000002">
    <property type="protein sequence ID" value="SEF53943.1"/>
    <property type="molecule type" value="Genomic_DNA"/>
</dbReference>
<proteinExistence type="predicted"/>
<dbReference type="GO" id="GO:0005737">
    <property type="term" value="C:cytoplasm"/>
    <property type="evidence" value="ECO:0007669"/>
    <property type="project" value="TreeGrafter"/>
</dbReference>
<dbReference type="PANTHER" id="PTHR43441:SF12">
    <property type="entry name" value="RIBOSOMAL N-ACETYLTRANSFERASE YDAF-RELATED"/>
    <property type="match status" value="1"/>
</dbReference>